<dbReference type="RefSeq" id="WP_285967548.1">
    <property type="nucleotide sequence ID" value="NZ_CP127294.1"/>
</dbReference>
<accession>A0A9Y2ICY2</accession>
<dbReference type="EMBL" id="CP127294">
    <property type="protein sequence ID" value="WIX76800.1"/>
    <property type="molecule type" value="Genomic_DNA"/>
</dbReference>
<dbReference type="Proteomes" id="UP001236014">
    <property type="component" value="Chromosome"/>
</dbReference>
<sequence>MVWRRHRQLWLSSPALLVRGIAQVGQGTVSLVADQVTPLDLRSLAAASGDFR</sequence>
<dbReference type="KEGG" id="acab:QRX50_36005"/>
<organism evidence="1 2">
    <name type="scientific">Amycolatopsis carbonis</name>
    <dbReference type="NCBI Taxonomy" id="715471"/>
    <lineage>
        <taxon>Bacteria</taxon>
        <taxon>Bacillati</taxon>
        <taxon>Actinomycetota</taxon>
        <taxon>Actinomycetes</taxon>
        <taxon>Pseudonocardiales</taxon>
        <taxon>Pseudonocardiaceae</taxon>
        <taxon>Amycolatopsis</taxon>
    </lineage>
</organism>
<evidence type="ECO:0000313" key="2">
    <source>
        <dbReference type="Proteomes" id="UP001236014"/>
    </source>
</evidence>
<dbReference type="AlphaFoldDB" id="A0A9Y2ICY2"/>
<protein>
    <submittedName>
        <fullName evidence="1">Uncharacterized protein</fullName>
    </submittedName>
</protein>
<name>A0A9Y2ICY2_9PSEU</name>
<reference evidence="1 2" key="1">
    <citation type="submission" date="2023-06" db="EMBL/GenBank/DDBJ databases">
        <authorList>
            <person name="Oyuntsetseg B."/>
            <person name="Kim S.B."/>
        </authorList>
    </citation>
    <scope>NUCLEOTIDE SEQUENCE [LARGE SCALE GENOMIC DNA]</scope>
    <source>
        <strain evidence="1 2">2-15</strain>
    </source>
</reference>
<proteinExistence type="predicted"/>
<gene>
    <name evidence="1" type="ORF">QRX50_36005</name>
</gene>
<keyword evidence="2" id="KW-1185">Reference proteome</keyword>
<evidence type="ECO:0000313" key="1">
    <source>
        <dbReference type="EMBL" id="WIX76800.1"/>
    </source>
</evidence>